<dbReference type="EMBL" id="CP054139">
    <property type="protein sequence ID" value="QKJ30651.1"/>
    <property type="molecule type" value="Genomic_DNA"/>
</dbReference>
<accession>A0A7D4Q8A3</accession>
<name>A0A7D4Q8A3_9SPHI</name>
<dbReference type="KEGG" id="mmab:HQ865_13100"/>
<keyword evidence="3 7" id="KW-1133">Transmembrane helix</keyword>
<proteinExistence type="inferred from homology"/>
<organism evidence="8 9">
    <name type="scientific">Mucilaginibacter mali</name>
    <dbReference type="NCBI Taxonomy" id="2740462"/>
    <lineage>
        <taxon>Bacteria</taxon>
        <taxon>Pseudomonadati</taxon>
        <taxon>Bacteroidota</taxon>
        <taxon>Sphingobacteriia</taxon>
        <taxon>Sphingobacteriales</taxon>
        <taxon>Sphingobacteriaceae</taxon>
        <taxon>Mucilaginibacter</taxon>
    </lineage>
</organism>
<keyword evidence="1 7" id="KW-1003">Cell membrane</keyword>
<comment type="catalytic activity">
    <reaction evidence="7">
        <text>a peptidoglycan chain = a peptidoglycan chain with N-acetyl-1,6-anhydromuramyl-[peptide] at the reducing end + a peptidoglycan chain with N-acetylglucosamine at the non-reducing end.</text>
        <dbReference type="EC" id="4.2.2.29"/>
    </reaction>
</comment>
<evidence type="ECO:0000256" key="6">
    <source>
        <dbReference type="ARBA" id="ARBA00023316"/>
    </source>
</evidence>
<evidence type="ECO:0000256" key="4">
    <source>
        <dbReference type="ARBA" id="ARBA00023136"/>
    </source>
</evidence>
<evidence type="ECO:0000256" key="7">
    <source>
        <dbReference type="HAMAP-Rule" id="MF_02065"/>
    </source>
</evidence>
<feature type="site" description="Important for catalytic activity" evidence="7">
    <location>
        <position position="226"/>
    </location>
</feature>
<dbReference type="GO" id="GO:0009252">
    <property type="term" value="P:peptidoglycan biosynthetic process"/>
    <property type="evidence" value="ECO:0007669"/>
    <property type="project" value="UniProtKB-UniRule"/>
</dbReference>
<dbReference type="PANTHER" id="PTHR30518">
    <property type="entry name" value="ENDOLYTIC MUREIN TRANSGLYCOSYLASE"/>
    <property type="match status" value="1"/>
</dbReference>
<keyword evidence="5 7" id="KW-0456">Lyase</keyword>
<comment type="function">
    <text evidence="7">Functions as a peptidoglycan terminase that cleaves nascent peptidoglycan strands endolytically to terminate their elongation.</text>
</comment>
<dbReference type="Gene3D" id="3.30.160.60">
    <property type="entry name" value="Classic Zinc Finger"/>
    <property type="match status" value="1"/>
</dbReference>
<dbReference type="AlphaFoldDB" id="A0A7D4Q8A3"/>
<dbReference type="GO" id="GO:0005886">
    <property type="term" value="C:plasma membrane"/>
    <property type="evidence" value="ECO:0007669"/>
    <property type="project" value="UniProtKB-SubCell"/>
</dbReference>
<dbReference type="HAMAP" id="MF_02065">
    <property type="entry name" value="MltG"/>
    <property type="match status" value="1"/>
</dbReference>
<keyword evidence="9" id="KW-1185">Reference proteome</keyword>
<evidence type="ECO:0000256" key="2">
    <source>
        <dbReference type="ARBA" id="ARBA00022692"/>
    </source>
</evidence>
<dbReference type="PANTHER" id="PTHR30518:SF2">
    <property type="entry name" value="ENDOLYTIC MUREIN TRANSGLYCOSYLASE"/>
    <property type="match status" value="1"/>
</dbReference>
<dbReference type="InterPro" id="IPR003770">
    <property type="entry name" value="MLTG-like"/>
</dbReference>
<feature type="transmembrane region" description="Helical" evidence="7">
    <location>
        <begin position="15"/>
        <end position="36"/>
    </location>
</feature>
<dbReference type="Proteomes" id="UP000505355">
    <property type="component" value="Chromosome"/>
</dbReference>
<dbReference type="EC" id="4.2.2.29" evidence="7"/>
<sequence>MAPEKQASTGSFRKFIIALVVIIVLALAGTGIFYYLRLFGPNVTASQQYLYIHTGATYTDVYDTIQAKGIVKDTTTFNWAAHNMKYVGKVKPGRYRLKEGMSNRTLIRMLQLGNQDPVTVNFHNIRLKEQFAGFMGHKLESDSLSIIRLLDSADYVKQFGFTTDNVYVMIMPDSYQIYWNTSPEKLFDRMYKHYQTFWTPERKQKAADIGLTPIQVSILASIVDGEAVYDEEMPTIAGLYLNRLHKGMHLEADPTLIFAAHDFTIRRVLNKHKLINSPYNTYMYAGLPPGPIMMPSVNAVKAVLNYKKTDYIYMVAKDDFSNHHNFAVTMSEHLINAKKFQDALDKRNIKK</sequence>
<dbReference type="GO" id="GO:0008932">
    <property type="term" value="F:lytic endotransglycosylase activity"/>
    <property type="evidence" value="ECO:0007669"/>
    <property type="project" value="UniProtKB-UniRule"/>
</dbReference>
<evidence type="ECO:0000256" key="1">
    <source>
        <dbReference type="ARBA" id="ARBA00022475"/>
    </source>
</evidence>
<reference evidence="8 9" key="1">
    <citation type="submission" date="2020-05" db="EMBL/GenBank/DDBJ databases">
        <title>Mucilaginibacter mali sp. nov.</title>
        <authorList>
            <person name="Kim H.S."/>
            <person name="Lee K.C."/>
            <person name="Suh M.K."/>
            <person name="Kim J.-S."/>
            <person name="Han K.-I."/>
            <person name="Eom M.K."/>
            <person name="Shin Y.K."/>
            <person name="Lee J.-S."/>
        </authorList>
    </citation>
    <scope>NUCLEOTIDE SEQUENCE [LARGE SCALE GENOMIC DNA]</scope>
    <source>
        <strain evidence="8 9">G2-14</strain>
    </source>
</reference>
<dbReference type="Pfam" id="PF02618">
    <property type="entry name" value="YceG"/>
    <property type="match status" value="1"/>
</dbReference>
<evidence type="ECO:0000313" key="9">
    <source>
        <dbReference type="Proteomes" id="UP000505355"/>
    </source>
</evidence>
<comment type="similarity">
    <text evidence="7">Belongs to the transglycosylase MltG family.</text>
</comment>
<evidence type="ECO:0000256" key="3">
    <source>
        <dbReference type="ARBA" id="ARBA00022989"/>
    </source>
</evidence>
<keyword evidence="6 7" id="KW-0961">Cell wall biogenesis/degradation</keyword>
<dbReference type="Gene3D" id="3.30.1490.480">
    <property type="entry name" value="Endolytic murein transglycosylase"/>
    <property type="match status" value="1"/>
</dbReference>
<protein>
    <recommendedName>
        <fullName evidence="7">Endolytic murein transglycosylase</fullName>
        <ecNumber evidence="7">4.2.2.29</ecNumber>
    </recommendedName>
    <alternativeName>
        <fullName evidence="7">Peptidoglycan lytic transglycosylase</fullName>
    </alternativeName>
    <alternativeName>
        <fullName evidence="7">Peptidoglycan polymerization terminase</fullName>
    </alternativeName>
</protein>
<evidence type="ECO:0000256" key="5">
    <source>
        <dbReference type="ARBA" id="ARBA00023239"/>
    </source>
</evidence>
<comment type="subcellular location">
    <subcellularLocation>
        <location evidence="7">Cell membrane</location>
        <topology evidence="7">Single-pass membrane protein</topology>
    </subcellularLocation>
</comment>
<evidence type="ECO:0000313" key="8">
    <source>
        <dbReference type="EMBL" id="QKJ30651.1"/>
    </source>
</evidence>
<dbReference type="GO" id="GO:0071555">
    <property type="term" value="P:cell wall organization"/>
    <property type="evidence" value="ECO:0007669"/>
    <property type="project" value="UniProtKB-KW"/>
</dbReference>
<gene>
    <name evidence="7 8" type="primary">mltG</name>
    <name evidence="8" type="ORF">HQ865_13100</name>
</gene>
<keyword evidence="2 7" id="KW-0812">Transmembrane</keyword>
<dbReference type="NCBIfam" id="TIGR00247">
    <property type="entry name" value="endolytic transglycosylase MltG"/>
    <property type="match status" value="1"/>
</dbReference>
<keyword evidence="4 7" id="KW-0472">Membrane</keyword>
<dbReference type="RefSeq" id="WP_173415324.1">
    <property type="nucleotide sequence ID" value="NZ_CP054139.1"/>
</dbReference>